<dbReference type="PANTHER" id="PTHR43549">
    <property type="entry name" value="MULTIDRUG RESISTANCE PROTEIN YPNP-RELATED"/>
    <property type="match status" value="1"/>
</dbReference>
<feature type="transmembrane region" description="Helical" evidence="7">
    <location>
        <begin position="72"/>
        <end position="93"/>
    </location>
</feature>
<evidence type="ECO:0000256" key="2">
    <source>
        <dbReference type="ARBA" id="ARBA00022448"/>
    </source>
</evidence>
<name>A0A6N3FVX1_9BACT</name>
<evidence type="ECO:0000256" key="7">
    <source>
        <dbReference type="SAM" id="Phobius"/>
    </source>
</evidence>
<evidence type="ECO:0000313" key="8">
    <source>
        <dbReference type="EMBL" id="VYU55739.1"/>
    </source>
</evidence>
<feature type="transmembrane region" description="Helical" evidence="7">
    <location>
        <begin position="168"/>
        <end position="187"/>
    </location>
</feature>
<evidence type="ECO:0000256" key="5">
    <source>
        <dbReference type="ARBA" id="ARBA00022989"/>
    </source>
</evidence>
<feature type="transmembrane region" description="Helical" evidence="7">
    <location>
        <begin position="421"/>
        <end position="443"/>
    </location>
</feature>
<dbReference type="PANTHER" id="PTHR43549:SF3">
    <property type="entry name" value="MULTIDRUG RESISTANCE PROTEIN YPNP-RELATED"/>
    <property type="match status" value="1"/>
</dbReference>
<feature type="transmembrane region" description="Helical" evidence="7">
    <location>
        <begin position="449"/>
        <end position="469"/>
    </location>
</feature>
<dbReference type="GO" id="GO:0042910">
    <property type="term" value="F:xenobiotic transmembrane transporter activity"/>
    <property type="evidence" value="ECO:0007669"/>
    <property type="project" value="InterPro"/>
</dbReference>
<accession>A0A6N3FVX1</accession>
<evidence type="ECO:0000256" key="6">
    <source>
        <dbReference type="ARBA" id="ARBA00023136"/>
    </source>
</evidence>
<keyword evidence="3" id="KW-1003">Cell membrane</keyword>
<dbReference type="InterPro" id="IPR002528">
    <property type="entry name" value="MATE_fam"/>
</dbReference>
<evidence type="ECO:0000256" key="1">
    <source>
        <dbReference type="ARBA" id="ARBA00004651"/>
    </source>
</evidence>
<protein>
    <submittedName>
        <fullName evidence="8">Multidrug export protein MepA</fullName>
    </submittedName>
</protein>
<keyword evidence="4 7" id="KW-0812">Transmembrane</keyword>
<proteinExistence type="predicted"/>
<dbReference type="EMBL" id="CACRUT010000023">
    <property type="protein sequence ID" value="VYU55739.1"/>
    <property type="molecule type" value="Genomic_DNA"/>
</dbReference>
<evidence type="ECO:0000256" key="4">
    <source>
        <dbReference type="ARBA" id="ARBA00022692"/>
    </source>
</evidence>
<keyword evidence="6 7" id="KW-0472">Membrane</keyword>
<feature type="transmembrane region" description="Helical" evidence="7">
    <location>
        <begin position="352"/>
        <end position="375"/>
    </location>
</feature>
<feature type="transmembrane region" description="Helical" evidence="7">
    <location>
        <begin position="19"/>
        <end position="37"/>
    </location>
</feature>
<dbReference type="NCBIfam" id="TIGR00797">
    <property type="entry name" value="matE"/>
    <property type="match status" value="1"/>
</dbReference>
<feature type="transmembrane region" description="Helical" evidence="7">
    <location>
        <begin position="266"/>
        <end position="287"/>
    </location>
</feature>
<feature type="transmembrane region" description="Helical" evidence="7">
    <location>
        <begin position="395"/>
        <end position="414"/>
    </location>
</feature>
<dbReference type="PIRSF" id="PIRSF006603">
    <property type="entry name" value="DinF"/>
    <property type="match status" value="1"/>
</dbReference>
<sequence length="488" mass="53353">MFYCILPNNKYEKRLICRIIPIFAPLFCFFTPMMQYVKDLTHGSIRGQLVRLALPVMGSSFVQMAYSFTDMAWVGSLGSKSVAAIGAVGVLTWTSNSLALINKVGAEVNVSQCIGAQRMDKAQAYASHNLTLALLISVVWTTLIWTCAVPLIGIFGMESDVTQLSVEYLRVVSTAFPFIFMSAAFTGIYNASGHTQVPFYVNGIGLALNMLLDPLFILGFGMGTLGAAWATWISQATVCLMFFYVLMRRRRLFERFRILVPLRLPYVPLIFKVGLPVALLNIFFSLISLFMGRTASAEGGYLGVMTLTAGGQLEAIAWYTSQGFSTALSTFVAQNYAAGCTERIRKAFKMTLGITAAIGAGCTALFYGGGEWIFSLITSEPDAYRAGGLFLKIDSYSMIFMMLEITTQGVFYGTGRTMPPALVSIAGNVLRIPLALLLGHWGWGIAGVWWAVSMSSILKGCVLFGWLVLRRHVLLTGSTLRPRSGLLS</sequence>
<feature type="transmembrane region" description="Helical" evidence="7">
    <location>
        <begin position="130"/>
        <end position="156"/>
    </location>
</feature>
<keyword evidence="2" id="KW-0813">Transport</keyword>
<organism evidence="8">
    <name type="scientific">Paraprevotella clara</name>
    <dbReference type="NCBI Taxonomy" id="454154"/>
    <lineage>
        <taxon>Bacteria</taxon>
        <taxon>Pseudomonadati</taxon>
        <taxon>Bacteroidota</taxon>
        <taxon>Bacteroidia</taxon>
        <taxon>Bacteroidales</taxon>
        <taxon>Prevotellaceae</taxon>
        <taxon>Paraprevotella</taxon>
    </lineage>
</organism>
<dbReference type="AlphaFoldDB" id="A0A6N3FVX1"/>
<dbReference type="InterPro" id="IPR052031">
    <property type="entry name" value="Membrane_Transporter-Flippase"/>
</dbReference>
<evidence type="ECO:0000256" key="3">
    <source>
        <dbReference type="ARBA" id="ARBA00022475"/>
    </source>
</evidence>
<dbReference type="InterPro" id="IPR048279">
    <property type="entry name" value="MdtK-like"/>
</dbReference>
<dbReference type="CDD" id="cd13140">
    <property type="entry name" value="MATE_like_1"/>
    <property type="match status" value="1"/>
</dbReference>
<reference evidence="8" key="1">
    <citation type="submission" date="2019-11" db="EMBL/GenBank/DDBJ databases">
        <authorList>
            <person name="Feng L."/>
        </authorList>
    </citation>
    <scope>NUCLEOTIDE SEQUENCE</scope>
    <source>
        <strain evidence="8">PclaraLFYP37</strain>
    </source>
</reference>
<keyword evidence="5 7" id="KW-1133">Transmembrane helix</keyword>
<dbReference type="GO" id="GO:0005886">
    <property type="term" value="C:plasma membrane"/>
    <property type="evidence" value="ECO:0007669"/>
    <property type="project" value="UniProtKB-SubCell"/>
</dbReference>
<feature type="transmembrane region" description="Helical" evidence="7">
    <location>
        <begin position="226"/>
        <end position="246"/>
    </location>
</feature>
<gene>
    <name evidence="8" type="primary">mepA_1</name>
    <name evidence="8" type="ORF">PCLFYP37_00227</name>
</gene>
<comment type="subcellular location">
    <subcellularLocation>
        <location evidence="1">Cell membrane</location>
        <topology evidence="1">Multi-pass membrane protein</topology>
    </subcellularLocation>
</comment>
<feature type="transmembrane region" description="Helical" evidence="7">
    <location>
        <begin position="199"/>
        <end position="220"/>
    </location>
</feature>
<dbReference type="Pfam" id="PF01554">
    <property type="entry name" value="MatE"/>
    <property type="match status" value="2"/>
</dbReference>
<dbReference type="GO" id="GO:0015297">
    <property type="term" value="F:antiporter activity"/>
    <property type="evidence" value="ECO:0007669"/>
    <property type="project" value="InterPro"/>
</dbReference>